<gene>
    <name evidence="1" type="ordered locus">RBE_0222</name>
</gene>
<reference evidence="1 2" key="1">
    <citation type="journal article" date="2006" name="PLoS Genet.">
        <title>Genome sequence of Rickettsia bellii illuminates the role of amoebae in gene exchanges between intracellular pathogens.</title>
        <authorList>
            <person name="Ogata H."/>
            <person name="La Scola B."/>
            <person name="Audic S."/>
            <person name="Renesto P."/>
            <person name="Blanc G."/>
            <person name="Robert C."/>
            <person name="Fournier P.-E."/>
            <person name="Claverie J.-M."/>
            <person name="Raoult D."/>
        </authorList>
    </citation>
    <scope>NUCLEOTIDE SEQUENCE [LARGE SCALE GENOMIC DNA]</scope>
    <source>
        <strain evidence="1 2">RML369-C</strain>
    </source>
</reference>
<evidence type="ECO:0000313" key="2">
    <source>
        <dbReference type="Proteomes" id="UP000001951"/>
    </source>
</evidence>
<dbReference type="RefSeq" id="WP_011476916.1">
    <property type="nucleotide sequence ID" value="NC_007940.1"/>
</dbReference>
<name>Q1RK11_RICBR</name>
<sequence length="313" mass="35160">MSRLTITNSNNDLNPITIGNSQCMFTFKNTLTSESNVTIINDNSKGRDLSYTKIFYNYGGNDVEIETNNEGIIFNNSVGKFKVETKEAIIPADGFKITYHNNHGLNYTMISYDNGIIVEISAGIVRISSSGFGDRLEFSNYCSVAQVTLESEITISNHGENLIDFIIQKEGCTKNEPIIFNNYCSFLPDIFIKTDTIFNNLCPYSKLNSINIAKGKNFEQTLNDLDINELTLESAAKIQFTHNRSNYKFINPSPSNDLVIRNLYNIAEDAKNINTIEDYSAKKTGDYDFCHLTAFKFLNSDVSHLGDIPPDSQ</sequence>
<dbReference type="Proteomes" id="UP000001951">
    <property type="component" value="Chromosome"/>
</dbReference>
<dbReference type="HOGENOM" id="CLU_888203_0_0_5"/>
<accession>Q1RK11</accession>
<dbReference type="EMBL" id="CP000087">
    <property type="protein sequence ID" value="ABE04303.1"/>
    <property type="molecule type" value="Genomic_DNA"/>
</dbReference>
<organism evidence="1 2">
    <name type="scientific">Rickettsia bellii (strain RML369-C)</name>
    <dbReference type="NCBI Taxonomy" id="336407"/>
    <lineage>
        <taxon>Bacteria</taxon>
        <taxon>Pseudomonadati</taxon>
        <taxon>Pseudomonadota</taxon>
        <taxon>Alphaproteobacteria</taxon>
        <taxon>Rickettsiales</taxon>
        <taxon>Rickettsiaceae</taxon>
        <taxon>Rickettsieae</taxon>
        <taxon>Rickettsia</taxon>
        <taxon>belli group</taxon>
    </lineage>
</organism>
<protein>
    <submittedName>
        <fullName evidence="1">Uncharacterized protein</fullName>
    </submittedName>
</protein>
<dbReference type="KEGG" id="rbe:RBE_0222"/>
<evidence type="ECO:0000313" key="1">
    <source>
        <dbReference type="EMBL" id="ABE04303.1"/>
    </source>
</evidence>
<proteinExistence type="predicted"/>
<dbReference type="AlphaFoldDB" id="Q1RK11"/>